<evidence type="ECO:0000259" key="2">
    <source>
        <dbReference type="Pfam" id="PF18790"/>
    </source>
</evidence>
<name>A0A5C4NW02_9BURK</name>
<accession>A0A5C4NW02</accession>
<feature type="region of interest" description="Disordered" evidence="1">
    <location>
        <begin position="92"/>
        <end position="114"/>
    </location>
</feature>
<organism evidence="3 4">
    <name type="scientific">Janthinobacterium lividum</name>
    <dbReference type="NCBI Taxonomy" id="29581"/>
    <lineage>
        <taxon>Bacteria</taxon>
        <taxon>Pseudomonadati</taxon>
        <taxon>Pseudomonadota</taxon>
        <taxon>Betaproteobacteria</taxon>
        <taxon>Burkholderiales</taxon>
        <taxon>Oxalobacteraceae</taxon>
        <taxon>Janthinobacterium</taxon>
    </lineage>
</organism>
<dbReference type="RefSeq" id="WP_139089398.1">
    <property type="nucleotide sequence ID" value="NZ_VDGE01000001.1"/>
</dbReference>
<dbReference type="Proteomes" id="UP000305681">
    <property type="component" value="Unassembled WGS sequence"/>
</dbReference>
<comment type="caution">
    <text evidence="3">The sequence shown here is derived from an EMBL/GenBank/DDBJ whole genome shotgun (WGS) entry which is preliminary data.</text>
</comment>
<dbReference type="AlphaFoldDB" id="A0A5C4NW02"/>
<dbReference type="InterPro" id="IPR040782">
    <property type="entry name" value="KfrB"/>
</dbReference>
<evidence type="ECO:0000256" key="1">
    <source>
        <dbReference type="SAM" id="MobiDB-lite"/>
    </source>
</evidence>
<dbReference type="EMBL" id="VDGE01000001">
    <property type="protein sequence ID" value="TNC78232.1"/>
    <property type="molecule type" value="Genomic_DNA"/>
</dbReference>
<evidence type="ECO:0000313" key="3">
    <source>
        <dbReference type="EMBL" id="TNC78232.1"/>
    </source>
</evidence>
<evidence type="ECO:0000313" key="4">
    <source>
        <dbReference type="Proteomes" id="UP000305681"/>
    </source>
</evidence>
<gene>
    <name evidence="3" type="ORF">FHI69_02755</name>
</gene>
<dbReference type="Pfam" id="PF18790">
    <property type="entry name" value="KfrB"/>
    <property type="match status" value="1"/>
</dbReference>
<proteinExistence type="predicted"/>
<feature type="compositionally biased region" description="Polar residues" evidence="1">
    <location>
        <begin position="92"/>
        <end position="106"/>
    </location>
</feature>
<protein>
    <submittedName>
        <fullName evidence="3">Conjugal transfer protein TraO</fullName>
    </submittedName>
</protein>
<sequence length="114" mass="12061">MKQRVLVMNGQRLLQNEQGGQWATSKVDKAGAIKPGIYDIYLAGLADKAKTYAGVIVHADGASVYQQVGKTLIKHAAGDFAKVPGTGIDTSVSYEDGQAHSSSASVKQGRKLSR</sequence>
<feature type="domain" description="KfrB" evidence="2">
    <location>
        <begin position="51"/>
        <end position="99"/>
    </location>
</feature>
<reference evidence="3 4" key="1">
    <citation type="submission" date="2019-06" db="EMBL/GenBank/DDBJ databases">
        <title>Genome sequence of Janthinobacterium lividum UCD_MED1.</title>
        <authorList>
            <person name="De Leon M.E."/>
            <person name="Jospin G."/>
        </authorList>
    </citation>
    <scope>NUCLEOTIDE SEQUENCE [LARGE SCALE GENOMIC DNA]</scope>
    <source>
        <strain evidence="3 4">UCD_MED1</strain>
    </source>
</reference>